<organism evidence="2 3">
    <name type="scientific">Sphingomonas qomolangmaensis</name>
    <dbReference type="NCBI Taxonomy" id="2918765"/>
    <lineage>
        <taxon>Bacteria</taxon>
        <taxon>Pseudomonadati</taxon>
        <taxon>Pseudomonadota</taxon>
        <taxon>Alphaproteobacteria</taxon>
        <taxon>Sphingomonadales</taxon>
        <taxon>Sphingomonadaceae</taxon>
        <taxon>Sphingomonas</taxon>
    </lineage>
</organism>
<name>A0ABY5LCC2_9SPHN</name>
<evidence type="ECO:0000313" key="3">
    <source>
        <dbReference type="Proteomes" id="UP001058533"/>
    </source>
</evidence>
<feature type="compositionally biased region" description="Basic and acidic residues" evidence="1">
    <location>
        <begin position="40"/>
        <end position="57"/>
    </location>
</feature>
<evidence type="ECO:0000313" key="2">
    <source>
        <dbReference type="EMBL" id="UUL83449.1"/>
    </source>
</evidence>
<dbReference type="InterPro" id="IPR038996">
    <property type="entry name" value="Gp14"/>
</dbReference>
<protein>
    <recommendedName>
        <fullName evidence="4">Internal virion protein B</fullName>
    </recommendedName>
</protein>
<accession>A0ABY5LCC2</accession>
<feature type="region of interest" description="Disordered" evidence="1">
    <location>
        <begin position="39"/>
        <end position="64"/>
    </location>
</feature>
<evidence type="ECO:0008006" key="4">
    <source>
        <dbReference type="Google" id="ProtNLM"/>
    </source>
</evidence>
<keyword evidence="3" id="KW-1185">Reference proteome</keyword>
<dbReference type="RefSeq" id="WP_256507288.1">
    <property type="nucleotide sequence ID" value="NZ_CP101740.1"/>
</dbReference>
<dbReference type="Proteomes" id="UP001058533">
    <property type="component" value="Chromosome"/>
</dbReference>
<dbReference type="Pfam" id="PF24072">
    <property type="entry name" value="T7_gp14"/>
    <property type="match status" value="1"/>
</dbReference>
<gene>
    <name evidence="2" type="ORF">NMP03_04260</name>
</gene>
<reference evidence="2" key="1">
    <citation type="submission" date="2022-07" db="EMBL/GenBank/DDBJ databases">
        <title>Sphingomonas sp. nov., a novel bacterium isolated from the north slope of the Mount Everest.</title>
        <authorList>
            <person name="Cui X."/>
            <person name="Liu Y."/>
        </authorList>
    </citation>
    <scope>NUCLEOTIDE SEQUENCE</scope>
    <source>
        <strain evidence="2">S5-59</strain>
    </source>
</reference>
<dbReference type="EMBL" id="CP101740">
    <property type="protein sequence ID" value="UUL83449.1"/>
    <property type="molecule type" value="Genomic_DNA"/>
</dbReference>
<proteinExistence type="predicted"/>
<sequence>MMAASAVMTSVSGTVATVGNVQQARYRAAVADRNAALEQESARDALARGRTEEERSQRQTASTMGAQRAAMAANGIDLTFGSAASFVADTARVGQQDAATIRENATREARGMEREAANYRGEASAQRSAATGAAISGAFGVASSALGSAQQFKRMGRARNPYGVSAGGIY</sequence>
<evidence type="ECO:0000256" key="1">
    <source>
        <dbReference type="SAM" id="MobiDB-lite"/>
    </source>
</evidence>